<dbReference type="InterPro" id="IPR001878">
    <property type="entry name" value="Znf_CCHC"/>
</dbReference>
<dbReference type="EMBL" id="BKCJ010124200">
    <property type="protein sequence ID" value="GEX69647.1"/>
    <property type="molecule type" value="Genomic_DNA"/>
</dbReference>
<feature type="region of interest" description="Disordered" evidence="3">
    <location>
        <begin position="920"/>
        <end position="949"/>
    </location>
</feature>
<proteinExistence type="predicted"/>
<evidence type="ECO:0000256" key="1">
    <source>
        <dbReference type="PROSITE-ProRule" id="PRU00047"/>
    </source>
</evidence>
<name>A0A699HFQ3_TANCI</name>
<keyword evidence="2" id="KW-0175">Coiled coil</keyword>
<dbReference type="SMART" id="SM00343">
    <property type="entry name" value="ZnF_C2HC"/>
    <property type="match status" value="1"/>
</dbReference>
<feature type="compositionally biased region" description="Basic and acidic residues" evidence="3">
    <location>
        <begin position="932"/>
        <end position="949"/>
    </location>
</feature>
<feature type="region of interest" description="Disordered" evidence="3">
    <location>
        <begin position="710"/>
        <end position="730"/>
    </location>
</feature>
<keyword evidence="1" id="KW-0479">Metal-binding</keyword>
<feature type="compositionally biased region" description="Basic and acidic residues" evidence="3">
    <location>
        <begin position="643"/>
        <end position="657"/>
    </location>
</feature>
<sequence>MSIQEMKDLKQQYLDEIKRLINSKYHDEIKIVELKENFNSMSIEINKKEKLLQLEQVANLSTYPSKRFNSFCYDDDDDEDYTIASSVENLIPIPSESEGIPDNMCDMPFHGNSPPLDISKDQFEDFSNSNDEFSSTDDDSFSIDSIDYVEASPPDYELVSSKVMEIVIPKVGGIDDDILLTIKDDILREKLLNINLLIAKIEALNDNPTLSSDFMTKSFSTCLKSLFKETNSFDNSLPEFKTFCFYVEEISSGSTTTRSDIFLPEYEAFYDDHVKEISSGSTTTHFDSSLYDSFIFDLSINLFPPADKSDFYEFVDELIQYSKQPYCNTIVFSICNVRIKRLHEVTAIKVRVNAAKLNLVLLKVDQDSVHMMAASKVHMLKPGEYELWRMRMEQYIQMFDYSLWEVIENGNAPPITPVVEDAKSLLHAVEKRFGGNDATKKTQRNLLKQQYENFTASSSEKFLRSMSPKLNTHTIVWRNKPEIDTLSLDDLYNNLKIYKPEVKGTSSSNTNTQNVAFVSSNSTNNTNGAVNTANGVTTASTQATAVNSTTIDNLSDPVIFSLFASQLNSPQLDNEDLQQIHPNDLEEMDLRWQMAMLTMRARRFLKNTGRKFSMNGNEIIGFDKSKVECYNCHKRGHFARECRAPRSQDTKHKESTRKTVPVETPASSALVSCDGLRGYDWSDQAEEAQEDMGEGLAIPIDPHHTPTIIQLSTSQHQKKQKSRKLKRKDTWLPQTSVPTSVADEAVNEEMVDSLERAATTVAKSHRGCVAQTRSERVSKVSNDLLLVGVNTPRSGEDREITDIDANEDIYLIIVHKDKDIFGVNDSNGDEVIVEDIEISFDVAGDLRGEEVFVLQEDPFKEVSDVDEVQATSTAKTTTATIDDITLAKALMEIKCAKPKTTAASTRLKDKGLIIHDQEKAPTPTVSSQQPSHIKDKGKGKMVKPEPVKKFSKKDQLKLDEELALKLHAEEEEEETQRLQADEQDELTDAEKAKLFMEFLEKRRKFFAAKRAEEKGNITLTRAQQRTIITKMVEESSKKAEAEITQKDSEELKKCLEIILDDGDDVTIDATPLSSNKMLKNFNREDLEVLWRLVKDRFEKKNQQGLIKVKNWKLYNSCGVHCVTMQNILYYLLVKKMYPLTNHTLRQLFNDVKLQVDYECEMAFELLRLVKK</sequence>
<dbReference type="PROSITE" id="PS50158">
    <property type="entry name" value="ZF_CCHC"/>
    <property type="match status" value="1"/>
</dbReference>
<dbReference type="Gene3D" id="4.10.60.10">
    <property type="entry name" value="Zinc finger, CCHC-type"/>
    <property type="match status" value="1"/>
</dbReference>
<comment type="caution">
    <text evidence="5">The sequence shown here is derived from an EMBL/GenBank/DDBJ whole genome shotgun (WGS) entry which is preliminary data.</text>
</comment>
<protein>
    <recommendedName>
        <fullName evidence="4">CCHC-type domain-containing protein</fullName>
    </recommendedName>
</protein>
<feature type="region of interest" description="Disordered" evidence="3">
    <location>
        <begin position="643"/>
        <end position="665"/>
    </location>
</feature>
<evidence type="ECO:0000256" key="2">
    <source>
        <dbReference type="SAM" id="Coils"/>
    </source>
</evidence>
<feature type="coiled-coil region" evidence="2">
    <location>
        <begin position="3"/>
        <end position="51"/>
    </location>
</feature>
<dbReference type="AlphaFoldDB" id="A0A699HFQ3"/>
<dbReference type="GO" id="GO:0003676">
    <property type="term" value="F:nucleic acid binding"/>
    <property type="evidence" value="ECO:0007669"/>
    <property type="project" value="InterPro"/>
</dbReference>
<feature type="domain" description="CCHC-type" evidence="4">
    <location>
        <begin position="629"/>
        <end position="643"/>
    </location>
</feature>
<feature type="compositionally biased region" description="Basic residues" evidence="3">
    <location>
        <begin position="716"/>
        <end position="727"/>
    </location>
</feature>
<gene>
    <name evidence="5" type="ORF">Tci_341622</name>
</gene>
<dbReference type="InterPro" id="IPR036875">
    <property type="entry name" value="Znf_CCHC_sf"/>
</dbReference>
<organism evidence="5">
    <name type="scientific">Tanacetum cinerariifolium</name>
    <name type="common">Dalmatian daisy</name>
    <name type="synonym">Chrysanthemum cinerariifolium</name>
    <dbReference type="NCBI Taxonomy" id="118510"/>
    <lineage>
        <taxon>Eukaryota</taxon>
        <taxon>Viridiplantae</taxon>
        <taxon>Streptophyta</taxon>
        <taxon>Embryophyta</taxon>
        <taxon>Tracheophyta</taxon>
        <taxon>Spermatophyta</taxon>
        <taxon>Magnoliopsida</taxon>
        <taxon>eudicotyledons</taxon>
        <taxon>Gunneridae</taxon>
        <taxon>Pentapetalae</taxon>
        <taxon>asterids</taxon>
        <taxon>campanulids</taxon>
        <taxon>Asterales</taxon>
        <taxon>Asteraceae</taxon>
        <taxon>Asteroideae</taxon>
        <taxon>Anthemideae</taxon>
        <taxon>Anthemidinae</taxon>
        <taxon>Tanacetum</taxon>
    </lineage>
</organism>
<reference evidence="5" key="1">
    <citation type="journal article" date="2019" name="Sci. Rep.">
        <title>Draft genome of Tanacetum cinerariifolium, the natural source of mosquito coil.</title>
        <authorList>
            <person name="Yamashiro T."/>
            <person name="Shiraishi A."/>
            <person name="Satake H."/>
            <person name="Nakayama K."/>
        </authorList>
    </citation>
    <scope>NUCLEOTIDE SEQUENCE</scope>
</reference>
<dbReference type="GO" id="GO:0008270">
    <property type="term" value="F:zinc ion binding"/>
    <property type="evidence" value="ECO:0007669"/>
    <property type="project" value="UniProtKB-KW"/>
</dbReference>
<keyword evidence="1" id="KW-0862">Zinc</keyword>
<evidence type="ECO:0000256" key="3">
    <source>
        <dbReference type="SAM" id="MobiDB-lite"/>
    </source>
</evidence>
<accession>A0A699HFQ3</accession>
<dbReference type="SUPFAM" id="SSF57756">
    <property type="entry name" value="Retrovirus zinc finger-like domains"/>
    <property type="match status" value="1"/>
</dbReference>
<keyword evidence="1" id="KW-0863">Zinc-finger</keyword>
<evidence type="ECO:0000259" key="4">
    <source>
        <dbReference type="PROSITE" id="PS50158"/>
    </source>
</evidence>
<evidence type="ECO:0000313" key="5">
    <source>
        <dbReference type="EMBL" id="GEX69647.1"/>
    </source>
</evidence>